<evidence type="ECO:0000256" key="8">
    <source>
        <dbReference type="ARBA" id="ARBA00023242"/>
    </source>
</evidence>
<dbReference type="AlphaFoldDB" id="A0A5N4E8A9"/>
<evidence type="ECO:0000259" key="9">
    <source>
        <dbReference type="Pfam" id="PF20718"/>
    </source>
</evidence>
<name>A0A5N4E8A9_CAMDR</name>
<evidence type="ECO:0000256" key="4">
    <source>
        <dbReference type="ARBA" id="ARBA00022737"/>
    </source>
</evidence>
<dbReference type="PANTHER" id="PTHR13224">
    <property type="entry name" value="THYROID HORMONE RECEPTOR-ASSOCIATED PROTEIN-RELATED"/>
    <property type="match status" value="1"/>
</dbReference>
<dbReference type="Pfam" id="PF20719">
    <property type="entry name" value="Med16_C"/>
    <property type="match status" value="1"/>
</dbReference>
<organism evidence="11 12">
    <name type="scientific">Camelus dromedarius</name>
    <name type="common">Dromedary</name>
    <name type="synonym">Arabian camel</name>
    <dbReference type="NCBI Taxonomy" id="9838"/>
    <lineage>
        <taxon>Eukaryota</taxon>
        <taxon>Metazoa</taxon>
        <taxon>Chordata</taxon>
        <taxon>Craniata</taxon>
        <taxon>Vertebrata</taxon>
        <taxon>Euteleostomi</taxon>
        <taxon>Mammalia</taxon>
        <taxon>Eutheria</taxon>
        <taxon>Laurasiatheria</taxon>
        <taxon>Artiodactyla</taxon>
        <taxon>Tylopoda</taxon>
        <taxon>Camelidae</taxon>
        <taxon>Camelus</taxon>
    </lineage>
</organism>
<keyword evidence="5" id="KW-0805">Transcription regulation</keyword>
<evidence type="ECO:0000256" key="2">
    <source>
        <dbReference type="ARBA" id="ARBA00006543"/>
    </source>
</evidence>
<protein>
    <submittedName>
        <fullName evidence="11">Mediator of RNA polymerase II transcription subunit 16</fullName>
    </submittedName>
</protein>
<keyword evidence="3" id="KW-0853">WD repeat</keyword>
<comment type="similarity">
    <text evidence="2">Belongs to the Mediator complex subunit 16 family.</text>
</comment>
<evidence type="ECO:0000259" key="10">
    <source>
        <dbReference type="Pfam" id="PF20719"/>
    </source>
</evidence>
<evidence type="ECO:0000256" key="1">
    <source>
        <dbReference type="ARBA" id="ARBA00004123"/>
    </source>
</evidence>
<comment type="caution">
    <text evidence="11">The sequence shown here is derived from an EMBL/GenBank/DDBJ whole genome shotgun (WGS) entry which is preliminary data.</text>
</comment>
<dbReference type="GO" id="GO:0016592">
    <property type="term" value="C:mediator complex"/>
    <property type="evidence" value="ECO:0007669"/>
    <property type="project" value="TreeGrafter"/>
</dbReference>
<sequence length="212" mass="23547">MINLKTEEFVLDMNTLQALQQLLQWMGDFVLYLLANLPNQGSLLQPGHSFLENGTSLGMLCELMVFIHISGLLKPSCLPVYMATSDTQHSMSLLFHLLTKLWICCCEEGPRNQPDKALVDEYGLLPSQLVIPSLDWLPVSDGLVSCLQPKRLHFGKTPALPGSTTTLQLDGLIRAPGHPKMDRLRRQHLGAYPTEVCKACTRCGCVTMLVTQ</sequence>
<dbReference type="Pfam" id="PF20718">
    <property type="entry name" value="Med16_bridge"/>
    <property type="match status" value="1"/>
</dbReference>
<dbReference type="InterPro" id="IPR048339">
    <property type="entry name" value="Mediator_Med16_C"/>
</dbReference>
<keyword evidence="8" id="KW-0539">Nucleus</keyword>
<dbReference type="GO" id="GO:0045893">
    <property type="term" value="P:positive regulation of DNA-templated transcription"/>
    <property type="evidence" value="ECO:0007669"/>
    <property type="project" value="TreeGrafter"/>
</dbReference>
<dbReference type="EMBL" id="JWIN03000005">
    <property type="protein sequence ID" value="KAB1279379.1"/>
    <property type="molecule type" value="Genomic_DNA"/>
</dbReference>
<comment type="subcellular location">
    <subcellularLocation>
        <location evidence="1">Nucleus</location>
    </subcellularLocation>
</comment>
<evidence type="ECO:0000256" key="5">
    <source>
        <dbReference type="ARBA" id="ARBA00023015"/>
    </source>
</evidence>
<dbReference type="InterPro" id="IPR048616">
    <property type="entry name" value="MED16_bridge"/>
</dbReference>
<dbReference type="PANTHER" id="PTHR13224:SF6">
    <property type="entry name" value="MEDIATOR OF RNA POLYMERASE II TRANSCRIPTION SUBUNIT 16"/>
    <property type="match status" value="1"/>
</dbReference>
<gene>
    <name evidence="11" type="ORF">Cadr_000007122</name>
</gene>
<keyword evidence="4" id="KW-0677">Repeat</keyword>
<evidence type="ECO:0000256" key="7">
    <source>
        <dbReference type="ARBA" id="ARBA00023163"/>
    </source>
</evidence>
<keyword evidence="6" id="KW-0010">Activator</keyword>
<feature type="domain" description="Mediator of RNA polymerase II transcription subunit 16 central helical bridge" evidence="9">
    <location>
        <begin position="1"/>
        <end position="69"/>
    </location>
</feature>
<evidence type="ECO:0000313" key="11">
    <source>
        <dbReference type="EMBL" id="KAB1279379.1"/>
    </source>
</evidence>
<feature type="domain" description="Mediator complex subunit 16 C-terminal" evidence="10">
    <location>
        <begin position="174"/>
        <end position="209"/>
    </location>
</feature>
<reference evidence="11 12" key="1">
    <citation type="journal article" date="2019" name="Mol. Ecol. Resour.">
        <title>Improving Illumina assemblies with Hi-C and long reads: an example with the North African dromedary.</title>
        <authorList>
            <person name="Elbers J.P."/>
            <person name="Rogers M.F."/>
            <person name="Perelman P.L."/>
            <person name="Proskuryakova A.A."/>
            <person name="Serdyukova N.A."/>
            <person name="Johnson W.E."/>
            <person name="Horin P."/>
            <person name="Corander J."/>
            <person name="Murphy D."/>
            <person name="Burger P.A."/>
        </authorList>
    </citation>
    <scope>NUCLEOTIDE SEQUENCE [LARGE SCALE GENOMIC DNA]</scope>
    <source>
        <strain evidence="11">Drom800</strain>
        <tissue evidence="11">Blood</tissue>
    </source>
</reference>
<evidence type="ECO:0000256" key="6">
    <source>
        <dbReference type="ARBA" id="ARBA00023159"/>
    </source>
</evidence>
<evidence type="ECO:0000256" key="3">
    <source>
        <dbReference type="ARBA" id="ARBA00022574"/>
    </source>
</evidence>
<proteinExistence type="inferred from homology"/>
<evidence type="ECO:0000313" key="12">
    <source>
        <dbReference type="Proteomes" id="UP000299084"/>
    </source>
</evidence>
<dbReference type="InterPro" id="IPR048338">
    <property type="entry name" value="Mediator_Med16"/>
</dbReference>
<keyword evidence="7" id="KW-0804">Transcription</keyword>
<accession>A0A5N4E8A9</accession>
<keyword evidence="12" id="KW-1185">Reference proteome</keyword>
<dbReference type="Proteomes" id="UP000299084">
    <property type="component" value="Unassembled WGS sequence"/>
</dbReference>